<sequence length="34" mass="3977">MAFIQMWQSVTGVWMWMCDIIQAVSGWNGMDSHE</sequence>
<protein>
    <submittedName>
        <fullName evidence="1">Uncharacterized protein</fullName>
    </submittedName>
</protein>
<dbReference type="AlphaFoldDB" id="A0A0E9QV44"/>
<organism evidence="1">
    <name type="scientific">Anguilla anguilla</name>
    <name type="common">European freshwater eel</name>
    <name type="synonym">Muraena anguilla</name>
    <dbReference type="NCBI Taxonomy" id="7936"/>
    <lineage>
        <taxon>Eukaryota</taxon>
        <taxon>Metazoa</taxon>
        <taxon>Chordata</taxon>
        <taxon>Craniata</taxon>
        <taxon>Vertebrata</taxon>
        <taxon>Euteleostomi</taxon>
        <taxon>Actinopterygii</taxon>
        <taxon>Neopterygii</taxon>
        <taxon>Teleostei</taxon>
        <taxon>Anguilliformes</taxon>
        <taxon>Anguillidae</taxon>
        <taxon>Anguilla</taxon>
    </lineage>
</organism>
<reference evidence="1" key="2">
    <citation type="journal article" date="2015" name="Fish Shellfish Immunol.">
        <title>Early steps in the European eel (Anguilla anguilla)-Vibrio vulnificus interaction in the gills: Role of the RtxA13 toxin.</title>
        <authorList>
            <person name="Callol A."/>
            <person name="Pajuelo D."/>
            <person name="Ebbesson L."/>
            <person name="Teles M."/>
            <person name="MacKenzie S."/>
            <person name="Amaro C."/>
        </authorList>
    </citation>
    <scope>NUCLEOTIDE SEQUENCE</scope>
</reference>
<proteinExistence type="predicted"/>
<dbReference type="EMBL" id="GBXM01088604">
    <property type="protein sequence ID" value="JAH19973.1"/>
    <property type="molecule type" value="Transcribed_RNA"/>
</dbReference>
<evidence type="ECO:0000313" key="1">
    <source>
        <dbReference type="EMBL" id="JAH19973.1"/>
    </source>
</evidence>
<name>A0A0E9QV44_ANGAN</name>
<accession>A0A0E9QV44</accession>
<reference evidence="1" key="1">
    <citation type="submission" date="2014-11" db="EMBL/GenBank/DDBJ databases">
        <authorList>
            <person name="Amaro Gonzalez C."/>
        </authorList>
    </citation>
    <scope>NUCLEOTIDE SEQUENCE</scope>
</reference>